<gene>
    <name evidence="2" type="ORF">AUJ35_00580</name>
</gene>
<dbReference type="Gene3D" id="3.40.50.150">
    <property type="entry name" value="Vaccinia Virus protein VP39"/>
    <property type="match status" value="1"/>
</dbReference>
<dbReference type="Pfam" id="PF03269">
    <property type="entry name" value="DUF268"/>
    <property type="match status" value="1"/>
</dbReference>
<evidence type="ECO:0000256" key="1">
    <source>
        <dbReference type="SAM" id="Phobius"/>
    </source>
</evidence>
<feature type="transmembrane region" description="Helical" evidence="1">
    <location>
        <begin position="14"/>
        <end position="36"/>
    </location>
</feature>
<reference evidence="2 3" key="1">
    <citation type="journal article" date="2016" name="Environ. Microbiol.">
        <title>Genomic resolution of a cold subsurface aquifer community provides metabolic insights for novel microbes adapted to high CO concentrations.</title>
        <authorList>
            <person name="Probst A.J."/>
            <person name="Castelle C.J."/>
            <person name="Singh A."/>
            <person name="Brown C.T."/>
            <person name="Anantharaman K."/>
            <person name="Sharon I."/>
            <person name="Hug L.A."/>
            <person name="Burstein D."/>
            <person name="Emerson J.B."/>
            <person name="Thomas B.C."/>
            <person name="Banfield J.F."/>
        </authorList>
    </citation>
    <scope>NUCLEOTIDE SEQUENCE [LARGE SCALE GENOMIC DNA]</scope>
    <source>
        <strain evidence="2">CG1_02_41_21</strain>
    </source>
</reference>
<dbReference type="AlphaFoldDB" id="A0A1J4T824"/>
<keyword evidence="1" id="KW-1133">Transmembrane helix</keyword>
<evidence type="ECO:0000313" key="3">
    <source>
        <dbReference type="Proteomes" id="UP000182860"/>
    </source>
</evidence>
<keyword evidence="1" id="KW-0472">Membrane</keyword>
<proteinExistence type="predicted"/>
<dbReference type="SUPFAM" id="SSF53335">
    <property type="entry name" value="S-adenosyl-L-methionine-dependent methyltransferases"/>
    <property type="match status" value="1"/>
</dbReference>
<sequence length="253" mass="28900">MNIMVKFLNLLRQATALGIVVFGKIIKTLNIFIFYLSKSKCEKFKDCVLLAKLIERQPDNSDRYLEYPWMLENIDITQGRLLDVGSTASNMLYDLLPKTVEINSIDLNAKPIGNDRIKFSVGDIRKTEYPDNFFDMVTCISTLEHIGVSGRYGSDDDPTGDIKAMKEIKRILKSGGAALISVPYGIKDVLPINKLYNKGRINELLRDFSSVEIEYKKYSKKFNLWLTVDEAEAAKTDMIKDRWYAIAFIKAKK</sequence>
<comment type="caution">
    <text evidence="2">The sequence shown here is derived from an EMBL/GenBank/DDBJ whole genome shotgun (WGS) entry which is preliminary data.</text>
</comment>
<keyword evidence="1" id="KW-0812">Transmembrane</keyword>
<evidence type="ECO:0008006" key="4">
    <source>
        <dbReference type="Google" id="ProtNLM"/>
    </source>
</evidence>
<dbReference type="EMBL" id="MNUV01000010">
    <property type="protein sequence ID" value="OIO08300.1"/>
    <property type="molecule type" value="Genomic_DNA"/>
</dbReference>
<dbReference type="InterPro" id="IPR029063">
    <property type="entry name" value="SAM-dependent_MTases_sf"/>
</dbReference>
<name>A0A1J4T824_9BACT</name>
<dbReference type="InterPro" id="IPR004951">
    <property type="entry name" value="DUF268_CAE_spp"/>
</dbReference>
<organism evidence="2 3">
    <name type="scientific">Candidatus Falkowbacteria bacterium CG1_02_41_21</name>
    <dbReference type="NCBI Taxonomy" id="1805147"/>
    <lineage>
        <taxon>Bacteria</taxon>
        <taxon>Candidatus Falkowiibacteriota</taxon>
    </lineage>
</organism>
<evidence type="ECO:0000313" key="2">
    <source>
        <dbReference type="EMBL" id="OIO08300.1"/>
    </source>
</evidence>
<protein>
    <recommendedName>
        <fullName evidence="4">Methyltransferase type 11 domain-containing protein</fullName>
    </recommendedName>
</protein>
<accession>A0A1J4T824</accession>
<dbReference type="Proteomes" id="UP000182860">
    <property type="component" value="Unassembled WGS sequence"/>
</dbReference>